<evidence type="ECO:0000259" key="2">
    <source>
        <dbReference type="SMART" id="SM00892"/>
    </source>
</evidence>
<accession>A0A0R1N8R8</accession>
<keyword evidence="4" id="KW-1185">Reference proteome</keyword>
<dbReference type="GO" id="GO:0016787">
    <property type="term" value="F:hydrolase activity"/>
    <property type="evidence" value="ECO:0007669"/>
    <property type="project" value="InterPro"/>
</dbReference>
<dbReference type="GO" id="GO:0003676">
    <property type="term" value="F:nucleic acid binding"/>
    <property type="evidence" value="ECO:0007669"/>
    <property type="project" value="InterPro"/>
</dbReference>
<dbReference type="Pfam" id="PF13930">
    <property type="entry name" value="Endonuclea_NS_2"/>
    <property type="match status" value="1"/>
</dbReference>
<evidence type="ECO:0000256" key="1">
    <source>
        <dbReference type="SAM" id="MobiDB-lite"/>
    </source>
</evidence>
<dbReference type="STRING" id="1423792.FD09_GL001947"/>
<dbReference type="InterPro" id="IPR044929">
    <property type="entry name" value="DNA/RNA_non-sp_Endonuclease_sf"/>
</dbReference>
<evidence type="ECO:0000313" key="4">
    <source>
        <dbReference type="Proteomes" id="UP000051330"/>
    </source>
</evidence>
<reference evidence="3 4" key="1">
    <citation type="journal article" date="2015" name="Genome Announc.">
        <title>Expanding the biotechnology potential of lactobacilli through comparative genomics of 213 strains and associated genera.</title>
        <authorList>
            <person name="Sun Z."/>
            <person name="Harris H.M."/>
            <person name="McCann A."/>
            <person name="Guo C."/>
            <person name="Argimon S."/>
            <person name="Zhang W."/>
            <person name="Yang X."/>
            <person name="Jeffery I.B."/>
            <person name="Cooney J.C."/>
            <person name="Kagawa T.F."/>
            <person name="Liu W."/>
            <person name="Song Y."/>
            <person name="Salvetti E."/>
            <person name="Wrobel A."/>
            <person name="Rasinkangas P."/>
            <person name="Parkhill J."/>
            <person name="Rea M.C."/>
            <person name="O'Sullivan O."/>
            <person name="Ritari J."/>
            <person name="Douillard F.P."/>
            <person name="Paul Ross R."/>
            <person name="Yang R."/>
            <person name="Briner A.E."/>
            <person name="Felis G.E."/>
            <person name="de Vos W.M."/>
            <person name="Barrangou R."/>
            <person name="Klaenhammer T.R."/>
            <person name="Caufield P.W."/>
            <person name="Cui Y."/>
            <person name="Zhang H."/>
            <person name="O'Toole P.W."/>
        </authorList>
    </citation>
    <scope>NUCLEOTIDE SEQUENCE [LARGE SCALE GENOMIC DNA]</scope>
    <source>
        <strain evidence="3 4">DSM 12744</strain>
    </source>
</reference>
<gene>
    <name evidence="3" type="ORF">FD09_GL001947</name>
</gene>
<dbReference type="GO" id="GO:0046872">
    <property type="term" value="F:metal ion binding"/>
    <property type="evidence" value="ECO:0007669"/>
    <property type="project" value="InterPro"/>
</dbReference>
<dbReference type="AlphaFoldDB" id="A0A0R1N8R8"/>
<dbReference type="InterPro" id="IPR044927">
    <property type="entry name" value="Endonuclea_NS_2"/>
</dbReference>
<name>A0A0R1N8R8_9LACO</name>
<dbReference type="PATRIC" id="fig|1423792.3.peg.1974"/>
<feature type="region of interest" description="Disordered" evidence="1">
    <location>
        <begin position="42"/>
        <end position="82"/>
    </location>
</feature>
<dbReference type="SMART" id="SM00892">
    <property type="entry name" value="Endonuclease_NS"/>
    <property type="match status" value="1"/>
</dbReference>
<feature type="domain" description="DNA/RNA non-specific endonuclease/pyrophosphatase/phosphodiesterase" evidence="2">
    <location>
        <begin position="117"/>
        <end position="293"/>
    </location>
</feature>
<sequence length="304" mass="33529">MAKRRKYHRRGRKQTPIATIGSILLILLVAFLFNQFGGGGASSANRQTGTSQSASTSQVVSDSASHNSDTATSSSTSQTGNRNWQATYQSLANLTFQSGNPAAINVNNGKSTLAISAWQNNHIAYGNLDRLNRTTTVTAYLQQSNLGKSAGRPAQNWKPTGWHQEYRVINGDRIPVVNRGHLIAYTMTFNLNSDGQPQQGAEGSSDNPKNLATQTEFSNQKTMQVYEQAVRDALGRGTKVIYQVTTVFRGDELMPRGYWSQAVSADGQLNFNVYIWNVEPQIQFDYATGRNTINRSMQVRPLNQ</sequence>
<proteinExistence type="predicted"/>
<dbReference type="InterPro" id="IPR001604">
    <property type="entry name" value="Endo_G_ENPP1-like_dom"/>
</dbReference>
<dbReference type="Proteomes" id="UP000051330">
    <property type="component" value="Unassembled WGS sequence"/>
</dbReference>
<protein>
    <submittedName>
        <fullName evidence="3">DNA-entry nuclease</fullName>
    </submittedName>
</protein>
<dbReference type="EMBL" id="AZEC01000003">
    <property type="protein sequence ID" value="KRL13914.1"/>
    <property type="molecule type" value="Genomic_DNA"/>
</dbReference>
<feature type="compositionally biased region" description="Low complexity" evidence="1">
    <location>
        <begin position="50"/>
        <end position="79"/>
    </location>
</feature>
<organism evidence="3 4">
    <name type="scientific">Schleiferilactobacillus perolens DSM 12744</name>
    <dbReference type="NCBI Taxonomy" id="1423792"/>
    <lineage>
        <taxon>Bacteria</taxon>
        <taxon>Bacillati</taxon>
        <taxon>Bacillota</taxon>
        <taxon>Bacilli</taxon>
        <taxon>Lactobacillales</taxon>
        <taxon>Lactobacillaceae</taxon>
        <taxon>Schleiferilactobacillus</taxon>
    </lineage>
</organism>
<comment type="caution">
    <text evidence="3">The sequence shown here is derived from an EMBL/GenBank/DDBJ whole genome shotgun (WGS) entry which is preliminary data.</text>
</comment>
<evidence type="ECO:0000313" key="3">
    <source>
        <dbReference type="EMBL" id="KRL13914.1"/>
    </source>
</evidence>
<dbReference type="RefSeq" id="WP_057818897.1">
    <property type="nucleotide sequence ID" value="NZ_AZEC01000003.1"/>
</dbReference>
<dbReference type="Gene3D" id="3.40.570.10">
    <property type="entry name" value="Extracellular Endonuclease, subunit A"/>
    <property type="match status" value="1"/>
</dbReference>